<keyword evidence="3" id="KW-1003">Cell membrane</keyword>
<keyword evidence="7" id="KW-0677">Repeat</keyword>
<evidence type="ECO:0000256" key="2">
    <source>
        <dbReference type="ARBA" id="ARBA00022448"/>
    </source>
</evidence>
<dbReference type="Gene3D" id="3.30.430.20">
    <property type="entry name" value="Gnk2 domain, C-X8-C-X2-C motif"/>
    <property type="match status" value="2"/>
</dbReference>
<feature type="transmembrane region" description="Helical" evidence="14">
    <location>
        <begin position="275"/>
        <end position="295"/>
    </location>
</feature>
<proteinExistence type="inferred from homology"/>
<dbReference type="PROSITE" id="PS51473">
    <property type="entry name" value="GNK2"/>
    <property type="match status" value="2"/>
</dbReference>
<dbReference type="Pfam" id="PF01657">
    <property type="entry name" value="Stress-antifung"/>
    <property type="match status" value="2"/>
</dbReference>
<keyword evidence="8" id="KW-0965">Cell junction</keyword>
<evidence type="ECO:0000256" key="13">
    <source>
        <dbReference type="ARBA" id="ARBA00038393"/>
    </source>
</evidence>
<keyword evidence="2" id="KW-0813">Transport</keyword>
<dbReference type="FunFam" id="3.30.430.20:FF:000001">
    <property type="entry name" value="cysteine-rich repeat secretory protein 3"/>
    <property type="match status" value="1"/>
</dbReference>
<sequence>MPRTLPPPPLLSTTATIISIPASLFILLSSPLFLHRHAQPCHAYNVFIYGGCSQEKYQPDPNSPFVFNLNTFLASVVSSSSQALYNSFVIDNGTASVSPDSAVYGLYQCRGDFKVPDCTSCIQSAVSQIGLVCPYSYGAAVQLEGCYVRFEHLNFIGQLDTSVRFRRCSKSMENNIEFFKRRDDVLADLQAGNRFRVSSSGSVEGFAQCVGDLTPADCSTCLSELEGQLKAQCGAAAAADLYLAQCYCRYWASGYYDFSDDSSSNNNKEDRVGKAVAIIVGSVAGLAVLVIALSVCRKATA</sequence>
<dbReference type="GO" id="GO:0005886">
    <property type="term" value="C:plasma membrane"/>
    <property type="evidence" value="ECO:0007669"/>
    <property type="project" value="UniProtKB-SubCell"/>
</dbReference>
<feature type="transmembrane region" description="Helical" evidence="14">
    <location>
        <begin position="12"/>
        <end position="34"/>
    </location>
</feature>
<evidence type="ECO:0000313" key="17">
    <source>
        <dbReference type="Proteomes" id="UP001346149"/>
    </source>
</evidence>
<accession>A0AAN7LC53</accession>
<evidence type="ECO:0000256" key="12">
    <source>
        <dbReference type="ARBA" id="ARBA00024184"/>
    </source>
</evidence>
<dbReference type="InterPro" id="IPR051378">
    <property type="entry name" value="Cell2Cell_Antifungal"/>
</dbReference>
<feature type="domain" description="Gnk2-homologous" evidence="15">
    <location>
        <begin position="45"/>
        <end position="155"/>
    </location>
</feature>
<keyword evidence="9 14" id="KW-1133">Transmembrane helix</keyword>
<keyword evidence="4" id="KW-0945">Host-virus interaction</keyword>
<comment type="caution">
    <text evidence="16">The sequence shown here is derived from an EMBL/GenBank/DDBJ whole genome shotgun (WGS) entry which is preliminary data.</text>
</comment>
<dbReference type="InterPro" id="IPR038408">
    <property type="entry name" value="GNK2_sf"/>
</dbReference>
<dbReference type="PANTHER" id="PTHR32080:SF2">
    <property type="entry name" value="PLASMODESMATA-LOCATED PROTEIN 8"/>
    <property type="match status" value="1"/>
</dbReference>
<dbReference type="PANTHER" id="PTHR32080">
    <property type="entry name" value="ANTIFUNGAL PROTEIN GINKBILOBIN-2-LIKE"/>
    <property type="match status" value="1"/>
</dbReference>
<dbReference type="Proteomes" id="UP001346149">
    <property type="component" value="Unassembled WGS sequence"/>
</dbReference>
<dbReference type="EMBL" id="JAXQNO010000015">
    <property type="protein sequence ID" value="KAK4783341.1"/>
    <property type="molecule type" value="Genomic_DNA"/>
</dbReference>
<dbReference type="AlphaFoldDB" id="A0AAN7LC53"/>
<dbReference type="FunFam" id="3.30.430.20:FF:000011">
    <property type="entry name" value="Cysteine-rich repeat secretory protein 15"/>
    <property type="match status" value="1"/>
</dbReference>
<comment type="subcellular location">
    <subcellularLocation>
        <location evidence="12">Cell junction</location>
        <location evidence="12">Plasmodesma</location>
    </subcellularLocation>
    <subcellularLocation>
        <location evidence="1">Cell membrane</location>
        <topology evidence="1">Single-pass type I membrane protein</topology>
    </subcellularLocation>
</comment>
<name>A0AAN7LC53_TRANT</name>
<organism evidence="16 17">
    <name type="scientific">Trapa natans</name>
    <name type="common">Water chestnut</name>
    <dbReference type="NCBI Taxonomy" id="22666"/>
    <lineage>
        <taxon>Eukaryota</taxon>
        <taxon>Viridiplantae</taxon>
        <taxon>Streptophyta</taxon>
        <taxon>Embryophyta</taxon>
        <taxon>Tracheophyta</taxon>
        <taxon>Spermatophyta</taxon>
        <taxon>Magnoliopsida</taxon>
        <taxon>eudicotyledons</taxon>
        <taxon>Gunneridae</taxon>
        <taxon>Pentapetalae</taxon>
        <taxon>rosids</taxon>
        <taxon>malvids</taxon>
        <taxon>Myrtales</taxon>
        <taxon>Lythraceae</taxon>
        <taxon>Trapa</taxon>
    </lineage>
</organism>
<protein>
    <recommendedName>
        <fullName evidence="15">Gnk2-homologous domain-containing protein</fullName>
    </recommendedName>
</protein>
<keyword evidence="17" id="KW-1185">Reference proteome</keyword>
<evidence type="ECO:0000256" key="8">
    <source>
        <dbReference type="ARBA" id="ARBA00022949"/>
    </source>
</evidence>
<evidence type="ECO:0000256" key="5">
    <source>
        <dbReference type="ARBA" id="ARBA00022692"/>
    </source>
</evidence>
<gene>
    <name evidence="16" type="ORF">SAY86_007715</name>
</gene>
<evidence type="ECO:0000256" key="6">
    <source>
        <dbReference type="ARBA" id="ARBA00022729"/>
    </source>
</evidence>
<evidence type="ECO:0000256" key="9">
    <source>
        <dbReference type="ARBA" id="ARBA00022989"/>
    </source>
</evidence>
<feature type="domain" description="Gnk2-homologous" evidence="15">
    <location>
        <begin position="156"/>
        <end position="255"/>
    </location>
</feature>
<evidence type="ECO:0000256" key="3">
    <source>
        <dbReference type="ARBA" id="ARBA00022475"/>
    </source>
</evidence>
<evidence type="ECO:0000256" key="14">
    <source>
        <dbReference type="SAM" id="Phobius"/>
    </source>
</evidence>
<reference evidence="16 17" key="1">
    <citation type="journal article" date="2023" name="Hortic Res">
        <title>Pangenome of water caltrop reveals structural variations and asymmetric subgenome divergence after allopolyploidization.</title>
        <authorList>
            <person name="Zhang X."/>
            <person name="Chen Y."/>
            <person name="Wang L."/>
            <person name="Yuan Y."/>
            <person name="Fang M."/>
            <person name="Shi L."/>
            <person name="Lu R."/>
            <person name="Comes H.P."/>
            <person name="Ma Y."/>
            <person name="Chen Y."/>
            <person name="Huang G."/>
            <person name="Zhou Y."/>
            <person name="Zheng Z."/>
            <person name="Qiu Y."/>
        </authorList>
    </citation>
    <scope>NUCLEOTIDE SEQUENCE [LARGE SCALE GENOMIC DNA]</scope>
    <source>
        <strain evidence="16">F231</strain>
    </source>
</reference>
<dbReference type="CDD" id="cd23509">
    <property type="entry name" value="Gnk2-like"/>
    <property type="match status" value="2"/>
</dbReference>
<evidence type="ECO:0000256" key="1">
    <source>
        <dbReference type="ARBA" id="ARBA00004251"/>
    </source>
</evidence>
<evidence type="ECO:0000256" key="10">
    <source>
        <dbReference type="ARBA" id="ARBA00023136"/>
    </source>
</evidence>
<evidence type="ECO:0000256" key="4">
    <source>
        <dbReference type="ARBA" id="ARBA00022581"/>
    </source>
</evidence>
<comment type="similarity">
    <text evidence="13">Belongs to the cysteine-rich repeat secretory protein family. Plasmodesmata-located proteins (PDLD) subfamily.</text>
</comment>
<keyword evidence="11" id="KW-1015">Disulfide bond</keyword>
<evidence type="ECO:0000256" key="11">
    <source>
        <dbReference type="ARBA" id="ARBA00023157"/>
    </source>
</evidence>
<evidence type="ECO:0000313" key="16">
    <source>
        <dbReference type="EMBL" id="KAK4783341.1"/>
    </source>
</evidence>
<keyword evidence="10 14" id="KW-0472">Membrane</keyword>
<evidence type="ECO:0000256" key="7">
    <source>
        <dbReference type="ARBA" id="ARBA00022737"/>
    </source>
</evidence>
<keyword evidence="6" id="KW-0732">Signal</keyword>
<keyword evidence="5 14" id="KW-0812">Transmembrane</keyword>
<dbReference type="InterPro" id="IPR002902">
    <property type="entry name" value="GNK2"/>
</dbReference>
<dbReference type="GO" id="GO:0009506">
    <property type="term" value="C:plasmodesma"/>
    <property type="evidence" value="ECO:0007669"/>
    <property type="project" value="UniProtKB-SubCell"/>
</dbReference>
<evidence type="ECO:0000259" key="15">
    <source>
        <dbReference type="PROSITE" id="PS51473"/>
    </source>
</evidence>